<sequence length="327" mass="37769">MKFAQSRETLRSGEGALSVVHMEKLYLQTAKKIDHLPQIDTIMFNNKKNNYLLKIGAGVFFCTSILYSLINYYDERLFESTDKIGDLDSVYSVIFFILLIAPVFEELVFRGYFLKNKIFIFIFYLGVALSIWMTGTYYSLILLLIIGLLEFGLKIKKHSRIMFFLNALLFSLVHYKISEFTNLYSIVPVFFQFSLGLILIWIAINYNLYKSMLFHFCINFFIIGSLIAALQFPDSNIEVIQHDETVLTFQKSPIFSSKNGITTNSEITSNGSTIREFANTAKVPKNNYSINDSLRFFRYNLKIKNTKGGKIESKEAENILRKAKLIE</sequence>
<dbReference type="Pfam" id="PF02517">
    <property type="entry name" value="Rce1-like"/>
    <property type="match status" value="1"/>
</dbReference>
<dbReference type="KEGG" id="cbau:H1R16_07105"/>
<dbReference type="GO" id="GO:0006508">
    <property type="term" value="P:proteolysis"/>
    <property type="evidence" value="ECO:0007669"/>
    <property type="project" value="UniProtKB-KW"/>
</dbReference>
<feature type="transmembrane region" description="Helical" evidence="1">
    <location>
        <begin position="212"/>
        <end position="232"/>
    </location>
</feature>
<keyword evidence="1" id="KW-1133">Transmembrane helix</keyword>
<dbReference type="GO" id="GO:0008237">
    <property type="term" value="F:metallopeptidase activity"/>
    <property type="evidence" value="ECO:0007669"/>
    <property type="project" value="UniProtKB-KW"/>
</dbReference>
<dbReference type="Proteomes" id="UP000539710">
    <property type="component" value="Unassembled WGS sequence"/>
</dbReference>
<protein>
    <submittedName>
        <fullName evidence="4">CPBP family intramembrane metalloprotease</fullName>
    </submittedName>
</protein>
<feature type="transmembrane region" description="Helical" evidence="1">
    <location>
        <begin position="184"/>
        <end position="206"/>
    </location>
</feature>
<evidence type="ECO:0000313" key="3">
    <source>
        <dbReference type="EMBL" id="MBA5247173.1"/>
    </source>
</evidence>
<dbReference type="EMBL" id="JACEUX010000002">
    <property type="protein sequence ID" value="MBA5247173.1"/>
    <property type="molecule type" value="Genomic_DNA"/>
</dbReference>
<reference evidence="6" key="2">
    <citation type="submission" date="2020-07" db="EMBL/GenBank/DDBJ databases">
        <title>Flavobacterium sp. xlx-214.</title>
        <authorList>
            <person name="Yang C."/>
        </authorList>
    </citation>
    <scope>NUCLEOTIDE SEQUENCE [LARGE SCALE GENOMIC DNA]</scope>
    <source>
        <strain evidence="6">CX-624</strain>
    </source>
</reference>
<feature type="transmembrane region" description="Helical" evidence="1">
    <location>
        <begin position="121"/>
        <end position="149"/>
    </location>
</feature>
<keyword evidence="6" id="KW-1185">Reference proteome</keyword>
<keyword evidence="3" id="KW-0645">Protease</keyword>
<dbReference type="InterPro" id="IPR003675">
    <property type="entry name" value="Rce1/LyrA-like_dom"/>
</dbReference>
<reference evidence="4 5" key="1">
    <citation type="submission" date="2020-07" db="EMBL/GenBank/DDBJ databases">
        <title>Chryseobacterium sp.cx-624.</title>
        <authorList>
            <person name="Yang C."/>
        </authorList>
    </citation>
    <scope>NUCLEOTIDE SEQUENCE [LARGE SCALE GENOMIC DNA]</scope>
    <source>
        <strain evidence="5">cx-624</strain>
        <strain evidence="4">Cx-624</strain>
    </source>
</reference>
<accession>A0A7D7LQA5</accession>
<dbReference type="Proteomes" id="UP000515349">
    <property type="component" value="Chromosome"/>
</dbReference>
<proteinExistence type="predicted"/>
<keyword evidence="1" id="KW-0472">Membrane</keyword>
<keyword evidence="4" id="KW-0482">Metalloprotease</keyword>
<reference evidence="3" key="3">
    <citation type="submission" date="2020-07" db="EMBL/GenBank/DDBJ databases">
        <authorList>
            <person name="Yang C."/>
        </authorList>
    </citation>
    <scope>NUCLEOTIDE SEQUENCE</scope>
    <source>
        <strain evidence="3">Cx-624</strain>
    </source>
</reference>
<feature type="transmembrane region" description="Helical" evidence="1">
    <location>
        <begin position="51"/>
        <end position="70"/>
    </location>
</feature>
<evidence type="ECO:0000313" key="6">
    <source>
        <dbReference type="Proteomes" id="UP000539710"/>
    </source>
</evidence>
<evidence type="ECO:0000259" key="2">
    <source>
        <dbReference type="Pfam" id="PF02517"/>
    </source>
</evidence>
<gene>
    <name evidence="4" type="ORF">H1R16_07105</name>
    <name evidence="3" type="ORF">H2507_08335</name>
</gene>
<name>A0A7D7LQA5_9FLAO</name>
<dbReference type="RefSeq" id="WP_181887266.1">
    <property type="nucleotide sequence ID" value="NZ_CP059472.1"/>
</dbReference>
<feature type="transmembrane region" description="Helical" evidence="1">
    <location>
        <begin position="90"/>
        <end position="109"/>
    </location>
</feature>
<evidence type="ECO:0000256" key="1">
    <source>
        <dbReference type="SAM" id="Phobius"/>
    </source>
</evidence>
<feature type="domain" description="CAAX prenyl protease 2/Lysostaphin resistance protein A-like" evidence="2">
    <location>
        <begin position="92"/>
        <end position="221"/>
    </location>
</feature>
<dbReference type="AlphaFoldDB" id="A0A7D7LQA5"/>
<evidence type="ECO:0000313" key="4">
    <source>
        <dbReference type="EMBL" id="QMS97498.1"/>
    </source>
</evidence>
<evidence type="ECO:0000313" key="5">
    <source>
        <dbReference type="Proteomes" id="UP000515349"/>
    </source>
</evidence>
<dbReference type="EMBL" id="CP059472">
    <property type="protein sequence ID" value="QMS97498.1"/>
    <property type="molecule type" value="Genomic_DNA"/>
</dbReference>
<keyword evidence="4" id="KW-0378">Hydrolase</keyword>
<feature type="transmembrane region" description="Helical" evidence="1">
    <location>
        <begin position="161"/>
        <end position="177"/>
    </location>
</feature>
<dbReference type="GO" id="GO:0080120">
    <property type="term" value="P:CAAX-box protein maturation"/>
    <property type="evidence" value="ECO:0007669"/>
    <property type="project" value="UniProtKB-ARBA"/>
</dbReference>
<dbReference type="GO" id="GO:0004175">
    <property type="term" value="F:endopeptidase activity"/>
    <property type="evidence" value="ECO:0007669"/>
    <property type="project" value="UniProtKB-ARBA"/>
</dbReference>
<keyword evidence="1" id="KW-0812">Transmembrane</keyword>
<organism evidence="4 5">
    <name type="scientific">Marnyiella aurantia</name>
    <dbReference type="NCBI Taxonomy" id="2758037"/>
    <lineage>
        <taxon>Bacteria</taxon>
        <taxon>Pseudomonadati</taxon>
        <taxon>Bacteroidota</taxon>
        <taxon>Flavobacteriia</taxon>
        <taxon>Flavobacteriales</taxon>
        <taxon>Weeksellaceae</taxon>
        <taxon>Marnyiella</taxon>
    </lineage>
</organism>